<dbReference type="Proteomes" id="UP000092443">
    <property type="component" value="Unplaced"/>
</dbReference>
<organism evidence="1 2">
    <name type="scientific">Glossina fuscipes</name>
    <dbReference type="NCBI Taxonomy" id="7396"/>
    <lineage>
        <taxon>Eukaryota</taxon>
        <taxon>Metazoa</taxon>
        <taxon>Ecdysozoa</taxon>
        <taxon>Arthropoda</taxon>
        <taxon>Hexapoda</taxon>
        <taxon>Insecta</taxon>
        <taxon>Pterygota</taxon>
        <taxon>Neoptera</taxon>
        <taxon>Endopterygota</taxon>
        <taxon>Diptera</taxon>
        <taxon>Brachycera</taxon>
        <taxon>Muscomorpha</taxon>
        <taxon>Hippoboscoidea</taxon>
        <taxon>Glossinidae</taxon>
        <taxon>Glossina</taxon>
    </lineage>
</organism>
<gene>
    <name evidence="2" type="primary">LOC119641790</name>
</gene>
<sequence length="224" mass="26054">MTKNSAQIDKSTDFQTVNGKNVLITEKGKKRIEALLNEFHKSDDDIDNNILCIKNKVISEKRNMLCEKSMFNKQERRKNVRLSQFSSKLSAACSQTDDTPLLALDDESKQAVLNSPMLFGKKRLLSLTPKLNFRPPTELCQTFNRNLLQTETTTPELGEFAKNAVETSTPLQEMEKDNDAVLMANRPKRWRLRDLSRTRTNSKKYQMKRIDRTRKFSYKIHLFF</sequence>
<dbReference type="AlphaFoldDB" id="A0A9C6E181"/>
<name>A0A9C6E181_9MUSC</name>
<evidence type="ECO:0000313" key="1">
    <source>
        <dbReference type="Proteomes" id="UP000092443"/>
    </source>
</evidence>
<proteinExistence type="predicted"/>
<reference evidence="2" key="1">
    <citation type="submission" date="2025-08" db="UniProtKB">
        <authorList>
            <consortium name="RefSeq"/>
        </authorList>
    </citation>
    <scope>IDENTIFICATION</scope>
    <source>
        <tissue evidence="2">Whole body pupa</tissue>
    </source>
</reference>
<evidence type="ECO:0000313" key="2">
    <source>
        <dbReference type="RefSeq" id="XP_037896569.1"/>
    </source>
</evidence>
<keyword evidence="1" id="KW-1185">Reference proteome</keyword>
<dbReference type="GeneID" id="119641790"/>
<dbReference type="RefSeq" id="XP_037896569.1">
    <property type="nucleotide sequence ID" value="XM_038040641.1"/>
</dbReference>
<dbReference type="KEGG" id="gfs:119641790"/>
<protein>
    <submittedName>
        <fullName evidence="2">Uncharacterized protein LOC119641790</fullName>
    </submittedName>
</protein>
<accession>A0A9C6E181</accession>